<name>A0A537J1H3_9BACT</name>
<comment type="caution">
    <text evidence="11">The sequence shown here is derived from an EMBL/GenBank/DDBJ whole genome shotgun (WGS) entry which is preliminary data.</text>
</comment>
<feature type="binding site" evidence="9">
    <location>
        <position position="175"/>
    </location>
    <ligand>
        <name>Mg(2+)</name>
        <dbReference type="ChEBI" id="CHEBI:18420"/>
    </ligand>
</feature>
<sequence>MADGDAYGELKLFCGTANPALGEEIAAYLHISQGRVNITRFADGEIYVRFEENARGVDAFVLQSTCHPVNEHLVELLIMVDALRRASAGRITAVTPYYGYARKDKKDAPREPITGRLVADLLMTAGAERVLAVDLHAGQIEGFFNIPVDHLRAMPLFADYVREKDVSNAVVVAADDGAVKRSKELADRLDLPLAIIFQRRVAKDVKEPVEIVGEVEGKTPIMIEDIIDTAGTLSGAVDVLMRRGARPEVYICATHAVLAGPATERLARQEIREVIVTNTIPVPPAKHLPKIIVLSAAPLLAEAIRRIHLNQSVSMLFT</sequence>
<dbReference type="EC" id="2.7.6.1" evidence="9"/>
<comment type="cofactor">
    <cofactor evidence="9">
        <name>Mg(2+)</name>
        <dbReference type="ChEBI" id="CHEBI:18420"/>
    </cofactor>
    <text evidence="9">Binds 2 Mg(2+) ions per subunit.</text>
</comment>
<reference evidence="11 12" key="1">
    <citation type="journal article" date="2019" name="Nat. Microbiol.">
        <title>Mediterranean grassland soil C-N compound turnover is dependent on rainfall and depth, and is mediated by genomically divergent microorganisms.</title>
        <authorList>
            <person name="Diamond S."/>
            <person name="Andeer P.F."/>
            <person name="Li Z."/>
            <person name="Crits-Christoph A."/>
            <person name="Burstein D."/>
            <person name="Anantharaman K."/>
            <person name="Lane K.R."/>
            <person name="Thomas B.C."/>
            <person name="Pan C."/>
            <person name="Northen T.R."/>
            <person name="Banfield J.F."/>
        </authorList>
    </citation>
    <scope>NUCLEOTIDE SEQUENCE [LARGE SCALE GENOMIC DNA]</scope>
    <source>
        <strain evidence="11">NP_8</strain>
    </source>
</reference>
<keyword evidence="1 9" id="KW-0808">Transferase</keyword>
<evidence type="ECO:0000256" key="5">
    <source>
        <dbReference type="ARBA" id="ARBA00022777"/>
    </source>
</evidence>
<evidence type="ECO:0000259" key="10">
    <source>
        <dbReference type="Pfam" id="PF13793"/>
    </source>
</evidence>
<dbReference type="InterPro" id="IPR029099">
    <property type="entry name" value="Pribosyltran_N"/>
</dbReference>
<evidence type="ECO:0000256" key="1">
    <source>
        <dbReference type="ARBA" id="ARBA00022679"/>
    </source>
</evidence>
<comment type="function">
    <text evidence="9">Involved in the biosynthesis of the central metabolite phospho-alpha-D-ribosyl-1-pyrophosphate (PRPP) via the transfer of pyrophosphoryl group from ATP to 1-hydroxyl of ribose-5-phosphate (Rib-5-P).</text>
</comment>
<accession>A0A537J1H3</accession>
<gene>
    <name evidence="9" type="primary">prs</name>
    <name evidence="11" type="ORF">E6H05_02360</name>
</gene>
<organism evidence="11 12">
    <name type="scientific">Candidatus Segetimicrobium genomatis</name>
    <dbReference type="NCBI Taxonomy" id="2569760"/>
    <lineage>
        <taxon>Bacteria</taxon>
        <taxon>Bacillati</taxon>
        <taxon>Candidatus Sysuimicrobiota</taxon>
        <taxon>Candidatus Sysuimicrobiia</taxon>
        <taxon>Candidatus Sysuimicrobiales</taxon>
        <taxon>Candidatus Segetimicrobiaceae</taxon>
        <taxon>Candidatus Segetimicrobium</taxon>
    </lineage>
</organism>
<evidence type="ECO:0000256" key="2">
    <source>
        <dbReference type="ARBA" id="ARBA00022723"/>
    </source>
</evidence>
<dbReference type="Gene3D" id="3.40.50.2020">
    <property type="match status" value="2"/>
</dbReference>
<dbReference type="SMART" id="SM01400">
    <property type="entry name" value="Pribosyltran_N"/>
    <property type="match status" value="1"/>
</dbReference>
<dbReference type="GO" id="GO:0016301">
    <property type="term" value="F:kinase activity"/>
    <property type="evidence" value="ECO:0007669"/>
    <property type="project" value="UniProtKB-KW"/>
</dbReference>
<dbReference type="Pfam" id="PF13793">
    <property type="entry name" value="Pribosyltran_N"/>
    <property type="match status" value="1"/>
</dbReference>
<comment type="subunit">
    <text evidence="9">Homohexamer.</text>
</comment>
<dbReference type="GO" id="GO:0005524">
    <property type="term" value="F:ATP binding"/>
    <property type="evidence" value="ECO:0007669"/>
    <property type="project" value="UniProtKB-KW"/>
</dbReference>
<dbReference type="GO" id="GO:0005737">
    <property type="term" value="C:cytoplasm"/>
    <property type="evidence" value="ECO:0007669"/>
    <property type="project" value="UniProtKB-SubCell"/>
</dbReference>
<feature type="binding site" evidence="9">
    <location>
        <position position="200"/>
    </location>
    <ligand>
        <name>D-ribose 5-phosphate</name>
        <dbReference type="ChEBI" id="CHEBI:78346"/>
    </ligand>
</feature>
<comment type="similarity">
    <text evidence="9">Belongs to the ribose-phosphate pyrophosphokinase family. Class I subfamily.</text>
</comment>
<evidence type="ECO:0000256" key="8">
    <source>
        <dbReference type="ARBA" id="ARBA00049535"/>
    </source>
</evidence>
<evidence type="ECO:0000256" key="4">
    <source>
        <dbReference type="ARBA" id="ARBA00022741"/>
    </source>
</evidence>
<dbReference type="SUPFAM" id="SSF53271">
    <property type="entry name" value="PRTase-like"/>
    <property type="match status" value="1"/>
</dbReference>
<keyword evidence="2 9" id="KW-0479">Metal-binding</keyword>
<keyword evidence="5 9" id="KW-0418">Kinase</keyword>
<dbReference type="InterPro" id="IPR005946">
    <property type="entry name" value="Rib-P_diPkinase"/>
</dbReference>
<keyword evidence="6 9" id="KW-0067">ATP-binding</keyword>
<comment type="catalytic activity">
    <reaction evidence="8 9">
        <text>D-ribose 5-phosphate + ATP = 5-phospho-alpha-D-ribose 1-diphosphate + AMP + H(+)</text>
        <dbReference type="Rhea" id="RHEA:15609"/>
        <dbReference type="ChEBI" id="CHEBI:15378"/>
        <dbReference type="ChEBI" id="CHEBI:30616"/>
        <dbReference type="ChEBI" id="CHEBI:58017"/>
        <dbReference type="ChEBI" id="CHEBI:78346"/>
        <dbReference type="ChEBI" id="CHEBI:456215"/>
        <dbReference type="EC" id="2.7.6.1"/>
    </reaction>
</comment>
<dbReference type="GO" id="GO:0004749">
    <property type="term" value="F:ribose phosphate diphosphokinase activity"/>
    <property type="evidence" value="ECO:0007669"/>
    <property type="project" value="UniProtKB-UniRule"/>
</dbReference>
<dbReference type="GO" id="GO:0006164">
    <property type="term" value="P:purine nucleotide biosynthetic process"/>
    <property type="evidence" value="ECO:0007669"/>
    <property type="project" value="TreeGrafter"/>
</dbReference>
<dbReference type="HAMAP" id="MF_00583_B">
    <property type="entry name" value="RibP_PPkinase_B"/>
    <property type="match status" value="1"/>
</dbReference>
<evidence type="ECO:0000256" key="7">
    <source>
        <dbReference type="ARBA" id="ARBA00022842"/>
    </source>
</evidence>
<dbReference type="NCBIfam" id="TIGR01251">
    <property type="entry name" value="ribP_PPkin"/>
    <property type="match status" value="1"/>
</dbReference>
<dbReference type="PANTHER" id="PTHR10210">
    <property type="entry name" value="RIBOSE-PHOSPHATE DIPHOSPHOKINASE FAMILY MEMBER"/>
    <property type="match status" value="1"/>
</dbReference>
<keyword evidence="4 9" id="KW-0547">Nucleotide-binding</keyword>
<dbReference type="AlphaFoldDB" id="A0A537J1H3"/>
<dbReference type="EMBL" id="VBAP01000009">
    <property type="protein sequence ID" value="TMI76866.1"/>
    <property type="molecule type" value="Genomic_DNA"/>
</dbReference>
<dbReference type="CDD" id="cd06223">
    <property type="entry name" value="PRTases_typeI"/>
    <property type="match status" value="1"/>
</dbReference>
<dbReference type="PANTHER" id="PTHR10210:SF41">
    <property type="entry name" value="RIBOSE-PHOSPHATE PYROPHOSPHOKINASE 1, CHLOROPLASTIC"/>
    <property type="match status" value="1"/>
</dbReference>
<feature type="domain" description="Ribose-phosphate pyrophosphokinase N-terminal" evidence="10">
    <location>
        <begin position="10"/>
        <end position="126"/>
    </location>
</feature>
<dbReference type="Proteomes" id="UP000318834">
    <property type="component" value="Unassembled WGS sequence"/>
</dbReference>
<dbReference type="InterPro" id="IPR037515">
    <property type="entry name" value="Rib-P_diPkinase_bac"/>
</dbReference>
<comment type="caution">
    <text evidence="9">Part of a set of proteins in which some residues (ACT_SITE, NP_BIND, REGION and BINDING) are not conserved.</text>
</comment>
<dbReference type="InterPro" id="IPR000836">
    <property type="entry name" value="PRTase_dom"/>
</dbReference>
<comment type="pathway">
    <text evidence="9">Metabolic intermediate biosynthesis; 5-phospho-alpha-D-ribose 1-diphosphate biosynthesis; 5-phospho-alpha-D-ribose 1-diphosphate from D-ribose 5-phosphate (route I): step 1/1.</text>
</comment>
<dbReference type="GO" id="GO:0000287">
    <property type="term" value="F:magnesium ion binding"/>
    <property type="evidence" value="ECO:0007669"/>
    <property type="project" value="UniProtKB-UniRule"/>
</dbReference>
<dbReference type="InterPro" id="IPR029057">
    <property type="entry name" value="PRTase-like"/>
</dbReference>
<dbReference type="FunFam" id="3.40.50.2020:FF:000007">
    <property type="entry name" value="Ribose-phosphate pyrophosphokinase"/>
    <property type="match status" value="1"/>
</dbReference>
<feature type="binding site" evidence="9">
    <location>
        <position position="136"/>
    </location>
    <ligand>
        <name>Mg(2+)</name>
        <dbReference type="ChEBI" id="CHEBI:18420"/>
    </ligand>
</feature>
<comment type="subcellular location">
    <subcellularLocation>
        <location evidence="9">Cytoplasm</location>
    </subcellularLocation>
</comment>
<evidence type="ECO:0000313" key="11">
    <source>
        <dbReference type="EMBL" id="TMI76866.1"/>
    </source>
</evidence>
<keyword evidence="7 9" id="KW-0460">Magnesium</keyword>
<evidence type="ECO:0000256" key="6">
    <source>
        <dbReference type="ARBA" id="ARBA00022840"/>
    </source>
</evidence>
<dbReference type="GO" id="GO:0002189">
    <property type="term" value="C:ribose phosphate diphosphokinase complex"/>
    <property type="evidence" value="ECO:0007669"/>
    <property type="project" value="TreeGrafter"/>
</dbReference>
<keyword evidence="3 9" id="KW-0545">Nucleotide biosynthesis</keyword>
<dbReference type="GO" id="GO:0006015">
    <property type="term" value="P:5-phosphoribose 1-diphosphate biosynthetic process"/>
    <property type="evidence" value="ECO:0007669"/>
    <property type="project" value="UniProtKB-UniRule"/>
</dbReference>
<protein>
    <recommendedName>
        <fullName evidence="9">Putative ribose-phosphate pyrophosphokinase</fullName>
        <shortName evidence="9">RPPK</shortName>
        <ecNumber evidence="9">2.7.6.1</ecNumber>
    </recommendedName>
    <alternativeName>
        <fullName evidence="9">5-phospho-D-ribosyl alpha-1-diphosphate synthase</fullName>
    </alternativeName>
    <alternativeName>
        <fullName evidence="9">Phosphoribosyl diphosphate synthase</fullName>
    </alternativeName>
    <alternativeName>
        <fullName evidence="9">Phosphoribosyl pyrophosphate synthase</fullName>
        <shortName evidence="9">P-Rib-PP synthase</shortName>
        <shortName evidence="9">PRPP synthase</shortName>
        <shortName evidence="9">PRPPase</shortName>
    </alternativeName>
</protein>
<evidence type="ECO:0000256" key="9">
    <source>
        <dbReference type="HAMAP-Rule" id="MF_00583"/>
    </source>
</evidence>
<dbReference type="Pfam" id="PF14572">
    <property type="entry name" value="Pribosyl_synth"/>
    <property type="match status" value="1"/>
</dbReference>
<feature type="binding site" evidence="9">
    <location>
        <begin position="228"/>
        <end position="232"/>
    </location>
    <ligand>
        <name>D-ribose 5-phosphate</name>
        <dbReference type="ChEBI" id="CHEBI:78346"/>
    </ligand>
</feature>
<dbReference type="UniPathway" id="UPA00087">
    <property type="reaction ID" value="UER00172"/>
</dbReference>
<keyword evidence="9" id="KW-0963">Cytoplasm</keyword>
<evidence type="ECO:0000256" key="3">
    <source>
        <dbReference type="ARBA" id="ARBA00022727"/>
    </source>
</evidence>
<feature type="binding site" evidence="9">
    <location>
        <begin position="43"/>
        <end position="45"/>
    </location>
    <ligand>
        <name>ATP</name>
        <dbReference type="ChEBI" id="CHEBI:30616"/>
    </ligand>
</feature>
<comment type="caution">
    <text evidence="9">Lacks conserved residue(s) required for the propagation of feature annotation.</text>
</comment>
<evidence type="ECO:0000313" key="12">
    <source>
        <dbReference type="Proteomes" id="UP000318834"/>
    </source>
</evidence>
<dbReference type="NCBIfam" id="NF002320">
    <property type="entry name" value="PRK01259.1"/>
    <property type="match status" value="1"/>
</dbReference>
<proteinExistence type="inferred from homology"/>